<dbReference type="Gene3D" id="3.20.20.100">
    <property type="entry name" value="NADP-dependent oxidoreductase domain"/>
    <property type="match status" value="1"/>
</dbReference>
<organism evidence="3 4">
    <name type="scientific">Brevibacterium linens</name>
    <dbReference type="NCBI Taxonomy" id="1703"/>
    <lineage>
        <taxon>Bacteria</taxon>
        <taxon>Bacillati</taxon>
        <taxon>Actinomycetota</taxon>
        <taxon>Actinomycetes</taxon>
        <taxon>Micrococcales</taxon>
        <taxon>Brevibacteriaceae</taxon>
        <taxon>Brevibacterium</taxon>
    </lineage>
</organism>
<name>A0A144M5W9_BRELN</name>
<dbReference type="EMBL" id="CP014869">
    <property type="protein sequence ID" value="AMT92704.1"/>
    <property type="molecule type" value="Genomic_DNA"/>
</dbReference>
<dbReference type="KEGG" id="bly:A2T55_01905"/>
<sequence>MTTTTSRLGEFEVSPIGFGCMALSHVYGGTTDDDARATLGEVVDAGITLLDTADVYGEPRDGTTGPAGTNEEMLAPFLAKRRDDVQLATKFGITGLRTLSDGSTKRTDGRPEYAHEACDASLRRLGVDSIDLYYLHRPDSDVPIEDTVGAMAELVTAGKVAHIGLSEVTADELRRAHAIHPITAVQSEWSLWSRDVEDHVVPACAELGVGFVPYSPLGRGFLTGTLTKDQVAGDVRGGTARMGDAWDANQRIVSIVAELADRHNATNAQVALGWILHRAAEMGVSAVPIPGSRKPERSLENLGALDLRLEPEDMRRLDEIRTLVEGGRNIVDNPKWISSGRE</sequence>
<proteinExistence type="predicted"/>
<keyword evidence="1" id="KW-0560">Oxidoreductase</keyword>
<evidence type="ECO:0000259" key="2">
    <source>
        <dbReference type="Pfam" id="PF00248"/>
    </source>
</evidence>
<protein>
    <submittedName>
        <fullName evidence="3">Aldo/keto reductase</fullName>
    </submittedName>
</protein>
<dbReference type="SUPFAM" id="SSF51430">
    <property type="entry name" value="NAD(P)-linked oxidoreductase"/>
    <property type="match status" value="1"/>
</dbReference>
<evidence type="ECO:0000313" key="3">
    <source>
        <dbReference type="EMBL" id="AMT92704.1"/>
    </source>
</evidence>
<dbReference type="InterPro" id="IPR050791">
    <property type="entry name" value="Aldo-Keto_reductase"/>
</dbReference>
<dbReference type="PANTHER" id="PTHR43625:SF40">
    <property type="entry name" value="ALDO-KETO REDUCTASE YAKC [NADP(+)]"/>
    <property type="match status" value="1"/>
</dbReference>
<accession>A0A144M5W9</accession>
<dbReference type="RefSeq" id="WP_062860578.1">
    <property type="nucleotide sequence ID" value="NZ_CP014869.1"/>
</dbReference>
<reference evidence="4" key="1">
    <citation type="submission" date="2016-03" db="EMBL/GenBank/DDBJ databases">
        <authorList>
            <person name="Ploux O."/>
        </authorList>
    </citation>
    <scope>NUCLEOTIDE SEQUENCE [LARGE SCALE GENOMIC DNA]</scope>
    <source>
        <strain evidence="4">BS258</strain>
    </source>
</reference>
<dbReference type="GO" id="GO:0005737">
    <property type="term" value="C:cytoplasm"/>
    <property type="evidence" value="ECO:0007669"/>
    <property type="project" value="TreeGrafter"/>
</dbReference>
<dbReference type="PRINTS" id="PR00069">
    <property type="entry name" value="ALDKETRDTASE"/>
</dbReference>
<dbReference type="InterPro" id="IPR020471">
    <property type="entry name" value="AKR"/>
</dbReference>
<gene>
    <name evidence="3" type="ORF">A2T55_01905</name>
</gene>
<feature type="domain" description="NADP-dependent oxidoreductase" evidence="2">
    <location>
        <begin position="15"/>
        <end position="320"/>
    </location>
</feature>
<evidence type="ECO:0000256" key="1">
    <source>
        <dbReference type="ARBA" id="ARBA00023002"/>
    </source>
</evidence>
<dbReference type="AlphaFoldDB" id="A0A144M5W9"/>
<dbReference type="PANTHER" id="PTHR43625">
    <property type="entry name" value="AFLATOXIN B1 ALDEHYDE REDUCTASE"/>
    <property type="match status" value="1"/>
</dbReference>
<dbReference type="GO" id="GO:0016491">
    <property type="term" value="F:oxidoreductase activity"/>
    <property type="evidence" value="ECO:0007669"/>
    <property type="project" value="UniProtKB-KW"/>
</dbReference>
<dbReference type="Proteomes" id="UP000075950">
    <property type="component" value="Chromosome"/>
</dbReference>
<dbReference type="InterPro" id="IPR023210">
    <property type="entry name" value="NADP_OxRdtase_dom"/>
</dbReference>
<dbReference type="Pfam" id="PF00248">
    <property type="entry name" value="Aldo_ket_red"/>
    <property type="match status" value="1"/>
</dbReference>
<evidence type="ECO:0000313" key="4">
    <source>
        <dbReference type="Proteomes" id="UP000075950"/>
    </source>
</evidence>
<dbReference type="InterPro" id="IPR036812">
    <property type="entry name" value="NAD(P)_OxRdtase_dom_sf"/>
</dbReference>